<dbReference type="Proteomes" id="UP001141552">
    <property type="component" value="Unassembled WGS sequence"/>
</dbReference>
<dbReference type="FunFam" id="3.40.50.10810:FF:000055">
    <property type="entry name" value="Protein CHROMATIN REMODELING 24"/>
    <property type="match status" value="1"/>
</dbReference>
<accession>A0A9Q0JFM6</accession>
<feature type="compositionally biased region" description="Basic and acidic residues" evidence="7">
    <location>
        <begin position="436"/>
        <end position="445"/>
    </location>
</feature>
<evidence type="ECO:0000256" key="3">
    <source>
        <dbReference type="ARBA" id="ARBA00022801"/>
    </source>
</evidence>
<name>A0A9Q0JFM6_9ROSI</name>
<reference evidence="10" key="1">
    <citation type="submission" date="2022-02" db="EMBL/GenBank/DDBJ databases">
        <authorList>
            <person name="Henning P.M."/>
            <person name="McCubbin A.G."/>
            <person name="Shore J.S."/>
        </authorList>
    </citation>
    <scope>NUCLEOTIDE SEQUENCE</scope>
    <source>
        <strain evidence="10">F60SS</strain>
        <tissue evidence="10">Leaves</tissue>
    </source>
</reference>
<proteinExistence type="inferred from homology"/>
<dbReference type="Pfam" id="PF00176">
    <property type="entry name" value="SNF2-rel_dom"/>
    <property type="match status" value="1"/>
</dbReference>
<evidence type="ECO:0000256" key="7">
    <source>
        <dbReference type="SAM" id="MobiDB-lite"/>
    </source>
</evidence>
<dbReference type="Gene3D" id="3.40.50.300">
    <property type="entry name" value="P-loop containing nucleotide triphosphate hydrolases"/>
    <property type="match status" value="1"/>
</dbReference>
<dbReference type="GO" id="GO:0005524">
    <property type="term" value="F:ATP binding"/>
    <property type="evidence" value="ECO:0007669"/>
    <property type="project" value="UniProtKB-KW"/>
</dbReference>
<dbReference type="InterPro" id="IPR049730">
    <property type="entry name" value="SNF2/RAD54-like_C"/>
</dbReference>
<dbReference type="PANTHER" id="PTHR45629">
    <property type="entry name" value="SNF2/RAD54 FAMILY MEMBER"/>
    <property type="match status" value="1"/>
</dbReference>
<keyword evidence="11" id="KW-1185">Reference proteome</keyword>
<dbReference type="InterPro" id="IPR000330">
    <property type="entry name" value="SNF2_N"/>
</dbReference>
<dbReference type="PROSITE" id="PS51194">
    <property type="entry name" value="HELICASE_CTER"/>
    <property type="match status" value="1"/>
</dbReference>
<dbReference type="GO" id="GO:0016787">
    <property type="term" value="F:hydrolase activity"/>
    <property type="evidence" value="ECO:0007669"/>
    <property type="project" value="UniProtKB-KW"/>
</dbReference>
<feature type="compositionally biased region" description="Polar residues" evidence="7">
    <location>
        <begin position="106"/>
        <end position="120"/>
    </location>
</feature>
<feature type="region of interest" description="Disordered" evidence="7">
    <location>
        <begin position="24"/>
        <end position="43"/>
    </location>
</feature>
<reference evidence="10" key="2">
    <citation type="journal article" date="2023" name="Plants (Basel)">
        <title>Annotation of the Turnera subulata (Passifloraceae) Draft Genome Reveals the S-Locus Evolved after the Divergence of Turneroideae from Passifloroideae in a Stepwise Manner.</title>
        <authorList>
            <person name="Henning P.M."/>
            <person name="Roalson E.H."/>
            <person name="Mir W."/>
            <person name="McCubbin A.G."/>
            <person name="Shore J.S."/>
        </authorList>
    </citation>
    <scope>NUCLEOTIDE SEQUENCE</scope>
    <source>
        <strain evidence="10">F60SS</strain>
    </source>
</reference>
<evidence type="ECO:0000259" key="9">
    <source>
        <dbReference type="PROSITE" id="PS51194"/>
    </source>
</evidence>
<protein>
    <recommendedName>
        <fullName evidence="12">Protein CHROMATIN REMODELING 24</fullName>
    </recommendedName>
</protein>
<keyword evidence="2" id="KW-0547">Nucleotide-binding</keyword>
<feature type="region of interest" description="Disordered" evidence="7">
    <location>
        <begin position="49"/>
        <end position="192"/>
    </location>
</feature>
<evidence type="ECO:0000256" key="5">
    <source>
        <dbReference type="ARBA" id="ARBA00022840"/>
    </source>
</evidence>
<dbReference type="EMBL" id="JAKUCV010003340">
    <property type="protein sequence ID" value="KAJ4839357.1"/>
    <property type="molecule type" value="Genomic_DNA"/>
</dbReference>
<keyword evidence="3" id="KW-0378">Hydrolase</keyword>
<comment type="caution">
    <text evidence="10">The sequence shown here is derived from an EMBL/GenBank/DDBJ whole genome shotgun (WGS) entry which is preliminary data.</text>
</comment>
<dbReference type="GO" id="GO:0004386">
    <property type="term" value="F:helicase activity"/>
    <property type="evidence" value="ECO:0007669"/>
    <property type="project" value="UniProtKB-KW"/>
</dbReference>
<dbReference type="InterPro" id="IPR001650">
    <property type="entry name" value="Helicase_C-like"/>
</dbReference>
<evidence type="ECO:0000256" key="4">
    <source>
        <dbReference type="ARBA" id="ARBA00022806"/>
    </source>
</evidence>
<dbReference type="InterPro" id="IPR050496">
    <property type="entry name" value="SNF2_RAD54_helicase_repair"/>
</dbReference>
<dbReference type="GO" id="GO:0015616">
    <property type="term" value="F:DNA translocase activity"/>
    <property type="evidence" value="ECO:0007669"/>
    <property type="project" value="TreeGrafter"/>
</dbReference>
<evidence type="ECO:0000313" key="10">
    <source>
        <dbReference type="EMBL" id="KAJ4839357.1"/>
    </source>
</evidence>
<dbReference type="InterPro" id="IPR027417">
    <property type="entry name" value="P-loop_NTPase"/>
</dbReference>
<feature type="region of interest" description="Disordered" evidence="7">
    <location>
        <begin position="1088"/>
        <end position="1112"/>
    </location>
</feature>
<evidence type="ECO:0000259" key="8">
    <source>
        <dbReference type="PROSITE" id="PS51192"/>
    </source>
</evidence>
<dbReference type="PANTHER" id="PTHR45629:SF7">
    <property type="entry name" value="DNA EXCISION REPAIR PROTEIN ERCC-6-RELATED"/>
    <property type="match status" value="1"/>
</dbReference>
<feature type="region of interest" description="Disordered" evidence="7">
    <location>
        <begin position="419"/>
        <end position="451"/>
    </location>
</feature>
<dbReference type="SMART" id="SM00490">
    <property type="entry name" value="HELICc"/>
    <property type="match status" value="1"/>
</dbReference>
<evidence type="ECO:0000256" key="2">
    <source>
        <dbReference type="ARBA" id="ARBA00022741"/>
    </source>
</evidence>
<dbReference type="Gene3D" id="3.40.50.10810">
    <property type="entry name" value="Tandem AAA-ATPase domain"/>
    <property type="match status" value="1"/>
</dbReference>
<organism evidence="10 11">
    <name type="scientific">Turnera subulata</name>
    <dbReference type="NCBI Taxonomy" id="218843"/>
    <lineage>
        <taxon>Eukaryota</taxon>
        <taxon>Viridiplantae</taxon>
        <taxon>Streptophyta</taxon>
        <taxon>Embryophyta</taxon>
        <taxon>Tracheophyta</taxon>
        <taxon>Spermatophyta</taxon>
        <taxon>Magnoliopsida</taxon>
        <taxon>eudicotyledons</taxon>
        <taxon>Gunneridae</taxon>
        <taxon>Pentapetalae</taxon>
        <taxon>rosids</taxon>
        <taxon>fabids</taxon>
        <taxon>Malpighiales</taxon>
        <taxon>Passifloraceae</taxon>
        <taxon>Turnera</taxon>
    </lineage>
</organism>
<evidence type="ECO:0000256" key="1">
    <source>
        <dbReference type="ARBA" id="ARBA00007025"/>
    </source>
</evidence>
<dbReference type="InterPro" id="IPR014001">
    <property type="entry name" value="Helicase_ATP-bd"/>
</dbReference>
<dbReference type="PROSITE" id="PS51192">
    <property type="entry name" value="HELICASE_ATP_BIND_1"/>
    <property type="match status" value="1"/>
</dbReference>
<dbReference type="SUPFAM" id="SSF52540">
    <property type="entry name" value="P-loop containing nucleoside triphosphate hydrolases"/>
    <property type="match status" value="2"/>
</dbReference>
<feature type="compositionally biased region" description="Basic and acidic residues" evidence="7">
    <location>
        <begin position="66"/>
        <end position="98"/>
    </location>
</feature>
<dbReference type="InterPro" id="IPR038718">
    <property type="entry name" value="SNF2-like_sf"/>
</dbReference>
<feature type="domain" description="Helicase ATP-binding" evidence="8">
    <location>
        <begin position="484"/>
        <end position="659"/>
    </location>
</feature>
<feature type="compositionally biased region" description="Basic and acidic residues" evidence="7">
    <location>
        <begin position="135"/>
        <end position="149"/>
    </location>
</feature>
<evidence type="ECO:0000256" key="6">
    <source>
        <dbReference type="ARBA" id="ARBA00023172"/>
    </source>
</evidence>
<dbReference type="SMART" id="SM00487">
    <property type="entry name" value="DEXDc"/>
    <property type="match status" value="1"/>
</dbReference>
<evidence type="ECO:0008006" key="12">
    <source>
        <dbReference type="Google" id="ProtNLM"/>
    </source>
</evidence>
<dbReference type="AlphaFoldDB" id="A0A9Q0JFM6"/>
<feature type="region of interest" description="Disordered" evidence="7">
    <location>
        <begin position="227"/>
        <end position="246"/>
    </location>
</feature>
<sequence length="1182" mass="131881">MGDDRKSSRKPVSLNDRHYRFLEELSAPPPPKPSASTAFHVGNAAKFQAQPRFSIDDDEEFQAEPHLSKVDNDEDKFLEQRHVSKEEKKAKVKIEGRRRLCKGSKNVASEQSTTAVSNEPSFDGILDSDSPFLEKPQDDDPAAEKDAKVKVQPTAVVPNEPSFAGILDSDSPLQEKPQGDNPAQKEDAKVKIEGRRRLCKVSKDAVSEQSTAVAPSEPSFDAILEFDSPIPAKPQDNSNPGVGEINDILDDLTSRLDFLSIDKKKAPRSCDFAADDLLTSSVGDDLGSKVDVPKYEGAESSFSHASSLSSAVVKRGLDVVDRHDEQTDNMSLGLKKDGGGKYCVSDDLNSGSEDDVCFSRVERTKKSVVQPRKKEAPGAHGKLRSNGRSFVPSLRDEPEEDEDDGCVVLSGRKVVNEAVRHGGKHKESSRSFNAIHEADDTRDESVSEDEDSIILSGPTSTYKLPGKIGGMLFPHQREGLRWFWSLHCQGKGGILGDDMGLGKTMQICGYLAGLFHSKLIKRALVVVPTTLLNHWIKELSVVGLSSLTREYFGKSKIARKYELQYILQDKGVVLTTYGIVTNDAKLLQGVDYSADEEGEDSFCWDYLILDEGHLVKNPSTDRAKSLLQIPSAHRIIISGTPLQNNLKELWALFNFCSPGLLGDSKQFKEKYEYPILRGNEKRASDRDKRVGSAVAKELRERIQPYFLRRLKNEVFKDNSSETSKLSRKNELIVWLRLTKCQRQLYEAFLQSELVLSSFDGSPLAALTIMKKICDHPLLLTKRAAEDLLEGMDTMLNPEEAGVAEKIAMHLADISGADFQEKHDRISCKISFVMSLLDNLIPEGHNVLIFSQTRKMLNLIEESLNSNGYKFLRIDGTTKLCDRVKLVNEFQEGNGPPIFLLTSQVGGLGLTLTNADRVIVVDPAWNPSTDNQSVDRAYRIGQTKDVIVYRLMTCGTVEEKIYRMQIFKGGLFRTATEHKEQTRYFSKQDLRELFSLPKQGFDISLTQQQLHEEHDRLHKMDEFLETHIKFLETQGIAGVSHHNLLYSKTEPTTVGDEDQEEIRRRATAIGGSPSSSYLIERDVQGGAAHAFNPKDVKLGQKSSSPDKERKLTESEIKERINRLSHILGNKATIARLPDSGAKLRDQILQLNSELEMVRMQKLAEKKVVDVEDLTGELGRTLNV</sequence>
<feature type="compositionally biased region" description="Basic and acidic residues" evidence="7">
    <location>
        <begin position="1091"/>
        <end position="1112"/>
    </location>
</feature>
<dbReference type="CDD" id="cd18793">
    <property type="entry name" value="SF2_C_SNF"/>
    <property type="match status" value="1"/>
</dbReference>
<evidence type="ECO:0000313" key="11">
    <source>
        <dbReference type="Proteomes" id="UP001141552"/>
    </source>
</evidence>
<gene>
    <name evidence="10" type="ORF">Tsubulata_043154</name>
</gene>
<feature type="region of interest" description="Disordered" evidence="7">
    <location>
        <begin position="368"/>
        <end position="404"/>
    </location>
</feature>
<dbReference type="GO" id="GO:0006310">
    <property type="term" value="P:DNA recombination"/>
    <property type="evidence" value="ECO:0007669"/>
    <property type="project" value="UniProtKB-KW"/>
</dbReference>
<dbReference type="Pfam" id="PF00271">
    <property type="entry name" value="Helicase_C"/>
    <property type="match status" value="1"/>
</dbReference>
<feature type="domain" description="Helicase C-terminal" evidence="9">
    <location>
        <begin position="835"/>
        <end position="990"/>
    </location>
</feature>
<keyword evidence="6" id="KW-0233">DNA recombination</keyword>
<dbReference type="OrthoDB" id="413460at2759"/>
<feature type="compositionally biased region" description="Basic and acidic residues" evidence="7">
    <location>
        <begin position="419"/>
        <end position="429"/>
    </location>
</feature>
<keyword evidence="5" id="KW-0067">ATP-binding</keyword>
<feature type="compositionally biased region" description="Basic and acidic residues" evidence="7">
    <location>
        <begin position="183"/>
        <end position="192"/>
    </location>
</feature>
<comment type="similarity">
    <text evidence="1">Belongs to the SNF2/RAD54 helicase family.</text>
</comment>
<feature type="region of interest" description="Disordered" evidence="7">
    <location>
        <begin position="201"/>
        <end position="220"/>
    </location>
</feature>
<keyword evidence="4" id="KW-0347">Helicase</keyword>